<proteinExistence type="predicted"/>
<sequence>MTNWDDEWAELLEALCADDASRIGTVGTLEGELAPVRPTRFRWLDSLDWWPAGHGTGIAVLELTDPGTVPAEAWEPLCGPLREARVTRQGHLLVGRHTPVGSARRATLTLVTDESDDGVRARVLTVRIRVEPV</sequence>
<evidence type="ECO:0008006" key="3">
    <source>
        <dbReference type="Google" id="ProtNLM"/>
    </source>
</evidence>
<organism evidence="1 2">
    <name type="scientific">Paractinoplanes rhizophilus</name>
    <dbReference type="NCBI Taxonomy" id="1416877"/>
    <lineage>
        <taxon>Bacteria</taxon>
        <taxon>Bacillati</taxon>
        <taxon>Actinomycetota</taxon>
        <taxon>Actinomycetes</taxon>
        <taxon>Micromonosporales</taxon>
        <taxon>Micromonosporaceae</taxon>
        <taxon>Paractinoplanes</taxon>
    </lineage>
</organism>
<evidence type="ECO:0000313" key="2">
    <source>
        <dbReference type="Proteomes" id="UP001596548"/>
    </source>
</evidence>
<evidence type="ECO:0000313" key="1">
    <source>
        <dbReference type="EMBL" id="MFC7274537.1"/>
    </source>
</evidence>
<name>A0ABW2HN68_9ACTN</name>
<reference evidence="2" key="1">
    <citation type="journal article" date="2019" name="Int. J. Syst. Evol. Microbiol.">
        <title>The Global Catalogue of Microorganisms (GCM) 10K type strain sequencing project: providing services to taxonomists for standard genome sequencing and annotation.</title>
        <authorList>
            <consortium name="The Broad Institute Genomics Platform"/>
            <consortium name="The Broad Institute Genome Sequencing Center for Infectious Disease"/>
            <person name="Wu L."/>
            <person name="Ma J."/>
        </authorList>
    </citation>
    <scope>NUCLEOTIDE SEQUENCE [LARGE SCALE GENOMIC DNA]</scope>
    <source>
        <strain evidence="2">XZYJT-10</strain>
    </source>
</reference>
<protein>
    <recommendedName>
        <fullName evidence="3">DUF3168 domain-containing protein</fullName>
    </recommendedName>
</protein>
<comment type="caution">
    <text evidence="1">The sequence shown here is derived from an EMBL/GenBank/DDBJ whole genome shotgun (WGS) entry which is preliminary data.</text>
</comment>
<dbReference type="Proteomes" id="UP001596548">
    <property type="component" value="Unassembled WGS sequence"/>
</dbReference>
<accession>A0ABW2HN68</accession>
<gene>
    <name evidence="1" type="ORF">ACFQS1_11140</name>
</gene>
<dbReference type="EMBL" id="JBHTBJ010000006">
    <property type="protein sequence ID" value="MFC7274537.1"/>
    <property type="molecule type" value="Genomic_DNA"/>
</dbReference>
<keyword evidence="2" id="KW-1185">Reference proteome</keyword>